<dbReference type="GO" id="GO:0005737">
    <property type="term" value="C:cytoplasm"/>
    <property type="evidence" value="ECO:0007669"/>
    <property type="project" value="TreeGrafter"/>
</dbReference>
<dbReference type="EMBL" id="SFCI01000853">
    <property type="protein sequence ID" value="TFY77666.1"/>
    <property type="molecule type" value="Genomic_DNA"/>
</dbReference>
<dbReference type="InterPro" id="IPR040079">
    <property type="entry name" value="Glutathione_S-Trfase"/>
</dbReference>
<dbReference type="SFLD" id="SFLDS00019">
    <property type="entry name" value="Glutathione_Transferase_(cytos"/>
    <property type="match status" value="1"/>
</dbReference>
<reference evidence="6 7" key="1">
    <citation type="submission" date="2019-02" db="EMBL/GenBank/DDBJ databases">
        <title>Genome sequencing of the rare red list fungi Hericium alpestre (H. flagellum).</title>
        <authorList>
            <person name="Buettner E."/>
            <person name="Kellner H."/>
        </authorList>
    </citation>
    <scope>NUCLEOTIDE SEQUENCE [LARGE SCALE GENOMIC DNA]</scope>
    <source>
        <strain evidence="6 7">DSM 108284</strain>
    </source>
</reference>
<organism evidence="6 7">
    <name type="scientific">Hericium alpestre</name>
    <dbReference type="NCBI Taxonomy" id="135208"/>
    <lineage>
        <taxon>Eukaryota</taxon>
        <taxon>Fungi</taxon>
        <taxon>Dikarya</taxon>
        <taxon>Basidiomycota</taxon>
        <taxon>Agaricomycotina</taxon>
        <taxon>Agaricomycetes</taxon>
        <taxon>Russulales</taxon>
        <taxon>Hericiaceae</taxon>
        <taxon>Hericium</taxon>
    </lineage>
</organism>
<protein>
    <recommendedName>
        <fullName evidence="5">GST C-terminal domain-containing protein</fullName>
    </recommendedName>
</protein>
<dbReference type="InterPro" id="IPR047047">
    <property type="entry name" value="GST_Omega-like_C"/>
</dbReference>
<proteinExistence type="predicted"/>
<feature type="site" description="Lowers pKa of active site Cys" evidence="3">
    <location>
        <position position="296"/>
    </location>
</feature>
<evidence type="ECO:0000313" key="7">
    <source>
        <dbReference type="Proteomes" id="UP000298061"/>
    </source>
</evidence>
<gene>
    <name evidence="6" type="ORF">EWM64_g6346</name>
</gene>
<evidence type="ECO:0000256" key="4">
    <source>
        <dbReference type="SAM" id="MobiDB-lite"/>
    </source>
</evidence>
<evidence type="ECO:0000256" key="1">
    <source>
        <dbReference type="PIRSR" id="PIRSR015753-1"/>
    </source>
</evidence>
<dbReference type="InterPro" id="IPR010987">
    <property type="entry name" value="Glutathione-S-Trfase_C-like"/>
</dbReference>
<dbReference type="OrthoDB" id="2309723at2759"/>
<dbReference type="PIRSF" id="PIRSF015753">
    <property type="entry name" value="GST"/>
    <property type="match status" value="1"/>
</dbReference>
<dbReference type="SUPFAM" id="SSF47616">
    <property type="entry name" value="GST C-terminal domain-like"/>
    <property type="match status" value="1"/>
</dbReference>
<name>A0A4Y9ZS23_9AGAM</name>
<evidence type="ECO:0000259" key="5">
    <source>
        <dbReference type="PROSITE" id="PS50405"/>
    </source>
</evidence>
<keyword evidence="7" id="KW-1185">Reference proteome</keyword>
<dbReference type="InterPro" id="IPR004045">
    <property type="entry name" value="Glutathione_S-Trfase_N"/>
</dbReference>
<dbReference type="InterPro" id="IPR036282">
    <property type="entry name" value="Glutathione-S-Trfase_C_sf"/>
</dbReference>
<accession>A0A4Y9ZS23</accession>
<dbReference type="SFLD" id="SFLDG01206">
    <property type="entry name" value="Xi.1"/>
    <property type="match status" value="1"/>
</dbReference>
<feature type="binding site" evidence="2">
    <location>
        <position position="89"/>
    </location>
    <ligand>
        <name>glutathione</name>
        <dbReference type="ChEBI" id="CHEBI:57925"/>
    </ligand>
</feature>
<feature type="binding site" evidence="2">
    <location>
        <begin position="143"/>
        <end position="144"/>
    </location>
    <ligand>
        <name>glutathione</name>
        <dbReference type="ChEBI" id="CHEBI:57925"/>
    </ligand>
</feature>
<dbReference type="Pfam" id="PF13410">
    <property type="entry name" value="GST_C_2"/>
    <property type="match status" value="1"/>
</dbReference>
<dbReference type="Gene3D" id="1.20.1050.10">
    <property type="match status" value="1"/>
</dbReference>
<dbReference type="AlphaFoldDB" id="A0A4Y9ZS23"/>
<dbReference type="GO" id="GO:0004364">
    <property type="term" value="F:glutathione transferase activity"/>
    <property type="evidence" value="ECO:0007669"/>
    <property type="project" value="InterPro"/>
</dbReference>
<evidence type="ECO:0000313" key="6">
    <source>
        <dbReference type="EMBL" id="TFY77666.1"/>
    </source>
</evidence>
<evidence type="ECO:0000256" key="2">
    <source>
        <dbReference type="PIRSR" id="PIRSR015753-2"/>
    </source>
</evidence>
<evidence type="ECO:0000256" key="3">
    <source>
        <dbReference type="PIRSR" id="PIRSR015753-3"/>
    </source>
</evidence>
<feature type="region of interest" description="Disordered" evidence="4">
    <location>
        <begin position="1"/>
        <end position="29"/>
    </location>
</feature>
<dbReference type="PANTHER" id="PTHR32419">
    <property type="entry name" value="GLUTATHIONYL-HYDROQUINONE REDUCTASE"/>
    <property type="match status" value="1"/>
</dbReference>
<dbReference type="Proteomes" id="UP000298061">
    <property type="component" value="Unassembled WGS sequence"/>
</dbReference>
<dbReference type="STRING" id="135208.A0A4Y9ZS23"/>
<dbReference type="InterPro" id="IPR016639">
    <property type="entry name" value="GST_Omega/GSH"/>
</dbReference>
<dbReference type="SUPFAM" id="SSF52833">
    <property type="entry name" value="Thioredoxin-like"/>
    <property type="match status" value="1"/>
</dbReference>
<dbReference type="SFLD" id="SFLDG01148">
    <property type="entry name" value="Xi_(cytGST)"/>
    <property type="match status" value="1"/>
</dbReference>
<dbReference type="PANTHER" id="PTHR32419:SF6">
    <property type="entry name" value="GLUTATHIONE S-TRANSFERASE OMEGA-LIKE 1-RELATED"/>
    <property type="match status" value="1"/>
</dbReference>
<dbReference type="Gene3D" id="3.40.30.10">
    <property type="entry name" value="Glutaredoxin"/>
    <property type="match status" value="1"/>
</dbReference>
<feature type="domain" description="GST C-terminal" evidence="5">
    <location>
        <begin position="170"/>
        <end position="296"/>
    </location>
</feature>
<dbReference type="InterPro" id="IPR036249">
    <property type="entry name" value="Thioredoxin-like_sf"/>
</dbReference>
<sequence>MSAPTRDVTGQTDISKMQLEPDGSFKRAPSAFRNQVEKGGKFPPEKDRYHLYVSYACPWATRTLITRKLKGLDFISVTVVSPHMGSDGWPFASVDAFPGADADPLYNAQHVKDLYLRADPSYGGRFTVPVLWDKKQHTIVNNESSEIIRIFNTAFNDQIPADKSALDFYPEPLRKEIDEVNDWVYDTINNGVYKSGFATTPAAYEAAVVRVFKSLDRVEKILNGKEYLVGNQLTEADIRLFVTIIRFDPVYVGHFKCNIRTIRHGYPNIHAWLRRLYWKNSAFESTTNFDHIKTHYYWSHTTINPHRIVPIGPVPHIESL</sequence>
<dbReference type="PROSITE" id="PS50405">
    <property type="entry name" value="GST_CTER"/>
    <property type="match status" value="1"/>
</dbReference>
<dbReference type="CDD" id="cd03190">
    <property type="entry name" value="GST_C_Omega_like"/>
    <property type="match status" value="1"/>
</dbReference>
<comment type="caution">
    <text evidence="6">The sequence shown here is derived from an EMBL/GenBank/DDBJ whole genome shotgun (WGS) entry which is preliminary data.</text>
</comment>
<feature type="site" description="Lowers pKa of active site Cys" evidence="3">
    <location>
        <position position="251"/>
    </location>
</feature>
<feature type="active site" description="Nucleophile" evidence="1">
    <location>
        <position position="57"/>
    </location>
</feature>
<dbReference type="Pfam" id="PF13409">
    <property type="entry name" value="GST_N_2"/>
    <property type="match status" value="1"/>
</dbReference>
<feature type="binding site" evidence="2">
    <location>
        <begin position="125"/>
        <end position="128"/>
    </location>
    <ligand>
        <name>glutathione</name>
        <dbReference type="ChEBI" id="CHEBI:57925"/>
    </ligand>
</feature>
<feature type="active site" description="Proton donor/acceptor" evidence="1">
    <location>
        <position position="193"/>
    </location>
</feature>